<dbReference type="EMBL" id="MBFS01003357">
    <property type="protein sequence ID" value="PVU87111.1"/>
    <property type="molecule type" value="Genomic_DNA"/>
</dbReference>
<feature type="compositionally biased region" description="Basic and acidic residues" evidence="1">
    <location>
        <begin position="313"/>
        <end position="323"/>
    </location>
</feature>
<feature type="compositionally biased region" description="Basic and acidic residues" evidence="1">
    <location>
        <begin position="520"/>
        <end position="529"/>
    </location>
</feature>
<evidence type="ECO:0000256" key="1">
    <source>
        <dbReference type="SAM" id="MobiDB-lite"/>
    </source>
</evidence>
<name>A0A2T9Y454_9FUNG</name>
<feature type="region of interest" description="Disordered" evidence="1">
    <location>
        <begin position="439"/>
        <end position="549"/>
    </location>
</feature>
<feature type="region of interest" description="Disordered" evidence="1">
    <location>
        <begin position="1204"/>
        <end position="1233"/>
    </location>
</feature>
<gene>
    <name evidence="4" type="ORF">BB560_006544</name>
</gene>
<feature type="compositionally biased region" description="Polar residues" evidence="1">
    <location>
        <begin position="1204"/>
        <end position="1226"/>
    </location>
</feature>
<organism evidence="4 5">
    <name type="scientific">Smittium megazygosporum</name>
    <dbReference type="NCBI Taxonomy" id="133381"/>
    <lineage>
        <taxon>Eukaryota</taxon>
        <taxon>Fungi</taxon>
        <taxon>Fungi incertae sedis</taxon>
        <taxon>Zoopagomycota</taxon>
        <taxon>Kickxellomycotina</taxon>
        <taxon>Harpellomycetes</taxon>
        <taxon>Harpellales</taxon>
        <taxon>Legeriomycetaceae</taxon>
        <taxon>Smittium</taxon>
    </lineage>
</organism>
<dbReference type="OrthoDB" id="5598028at2759"/>
<keyword evidence="2" id="KW-1133">Transmembrane helix</keyword>
<sequence>PRISNLFIIFLANSNALVLLNYISATIVIPPKMFFYNSLGKRRGQKSSADANKDLPTENANPSKSSGTEDKLNTTFSTESQTPTKPPNPQSNVIISNTQQKAEIPTADLPFSLSSSVPSHDKGLHNNLLLKENIPSVNQHVLISASTSPLNKKKSPISHPNLRDSSNRVAPKASILKSTKSPKEHSSMFLETPVDNNKSKNTTSSPPNPQGMLFECTSRFEEESPFNLIQKLSPLEESEGKHHKSPLKTPPGTPLESPDILSPDNVSIKSSKEKDKKSTLQSFRLWPWGGKRSPELAGLLLENSTSKSLKKNTTSEHTARALDSEAQPSPVKEYSSNTNNLEILDSHVEPLVSPTENQNSEHVSIRDSGSTTPSKNLISETENNMRFKANKADSSTPIQNNGQLIKLGPTQLIRKDHSSAQPSTRYGWLWWRNSSDLTPKLSPEQPKNNSEPSHRLSDSFQQSSSNNLDSGEISTDQLNKPEKNSSLTTAKTTETNTFSEPKDDTEGSLEIDKYNSTNNKNERSEENILVKKSTSLDETTVPKEGAIKESQNDNRTVGWGSYVYSYFASTSSKETAVSENSSGYAHSGNLVNFAKDSRDPRHQSSTKHRKSTSISSASYKITDTGIMCSINEQNTVNEEKYSVSYSKNPNVIKPASIVEPSLGFDEIYGYTNSYFEMHSQKNKSGIVDYLKRFWPLNLGNLGKKTQHHHSFADLNNIPNNSPQENFSAASHSSEETPLLTDHFVNEYKIQSIRSIHKSAASIKKIAVVGIHGWFPTKLWQMVAGAPTGTSEKFCEKMKSSILEYLKDDHDIDFNEDNIIIMPVVCQGTIEHRVEISLSQLLDIDDEEDGDSDKEYYQDNRTSLEEPLLQENGYDPRSLDSENSLKKGKGLGDIEEYSNMQTSFSVSGSDTPEASNKKSNTQKYLVKILQQDNSSNLQSPQTKEGIGSTKNDKKSEDSKTPKSKSHVLPIDILVPRKKDRRKILEQADMVLVVTHSQGTPVSALILERLIELDIVKPRVQRVGMLAMAGISHGPFPVFRDNVVIKYVERDEARELFFFTDPSSLIVTQYIAALGAILQKGVRLLCVASWVDEVVPFYSAILHSISHPNIYRAVCITPPMKRNFLTDLAIFAIKLRNAGISDLGLSIHISDAIAGSIWPGSVSGHSTIYEETQVYKLMLKWLLFSSSSMPPFVPITHQNLQPTKISMNFNNNKSNPQQHNSHDLSPTNKDGVKNDLVSDNDTQTSFFCLNSSFKQKISDLFCGFSLGSCSPGLCFCGNSNLCYTLNKFVHFGSLVSSNRLDSEDTSEQSNSGYQPFSNYGATSQSPHIVYHPFNSNDQLNPFFLPWIVKSLLSSPVINSNPVLVAEMDELITRFDEWVPESKLEKELKYRLEPLKLSF</sequence>
<feature type="region of interest" description="Disordered" evidence="1">
    <location>
        <begin position="354"/>
        <end position="377"/>
    </location>
</feature>
<dbReference type="Proteomes" id="UP000245609">
    <property type="component" value="Unassembled WGS sequence"/>
</dbReference>
<feature type="compositionally biased region" description="Polar residues" evidence="1">
    <location>
        <begin position="458"/>
        <end position="499"/>
    </location>
</feature>
<feature type="domain" description="YMC020W-like alpha/beta hydrolase" evidence="3">
    <location>
        <begin position="755"/>
        <end position="841"/>
    </location>
</feature>
<comment type="caution">
    <text evidence="4">The sequence shown here is derived from an EMBL/GenBank/DDBJ whole genome shotgun (WGS) entry which is preliminary data.</text>
</comment>
<feature type="compositionally biased region" description="Polar residues" evidence="1">
    <location>
        <begin position="73"/>
        <end position="83"/>
    </location>
</feature>
<feature type="region of interest" description="Disordered" evidence="1">
    <location>
        <begin position="930"/>
        <end position="965"/>
    </location>
</feature>
<keyword evidence="2" id="KW-0472">Membrane</keyword>
<feature type="compositionally biased region" description="Basic and acidic residues" evidence="1">
    <location>
        <begin position="949"/>
        <end position="959"/>
    </location>
</feature>
<proteinExistence type="predicted"/>
<feature type="region of interest" description="Disordered" evidence="1">
    <location>
        <begin position="236"/>
        <end position="275"/>
    </location>
</feature>
<dbReference type="InterPro" id="IPR058933">
    <property type="entry name" value="YMC020W-like_ab_hydrolase"/>
</dbReference>
<feature type="compositionally biased region" description="Basic and acidic residues" evidence="1">
    <location>
        <begin position="852"/>
        <end position="863"/>
    </location>
</feature>
<reference evidence="4 5" key="1">
    <citation type="journal article" date="2018" name="MBio">
        <title>Comparative Genomics Reveals the Core Gene Toolbox for the Fungus-Insect Symbiosis.</title>
        <authorList>
            <person name="Wang Y."/>
            <person name="Stata M."/>
            <person name="Wang W."/>
            <person name="Stajich J.E."/>
            <person name="White M.M."/>
            <person name="Moncalvo J.M."/>
        </authorList>
    </citation>
    <scope>NUCLEOTIDE SEQUENCE [LARGE SCALE GENOMIC DNA]</scope>
    <source>
        <strain evidence="4 5">SC-DP-2</strain>
    </source>
</reference>
<dbReference type="InterPro" id="IPR058934">
    <property type="entry name" value="YMC020W-like"/>
</dbReference>
<feature type="compositionally biased region" description="Polar residues" evidence="1">
    <location>
        <begin position="930"/>
        <end position="941"/>
    </location>
</feature>
<accession>A0A2T9Y454</accession>
<dbReference type="PANTHER" id="PTHR47349:SF1">
    <property type="entry name" value="AER328WP"/>
    <property type="match status" value="1"/>
</dbReference>
<feature type="compositionally biased region" description="Basic and acidic residues" evidence="1">
    <location>
        <begin position="500"/>
        <end position="513"/>
    </location>
</feature>
<evidence type="ECO:0000313" key="4">
    <source>
        <dbReference type="EMBL" id="PVU87111.1"/>
    </source>
</evidence>
<feature type="region of interest" description="Disordered" evidence="1">
    <location>
        <begin position="307"/>
        <end position="335"/>
    </location>
</feature>
<keyword evidence="2" id="KW-0812">Transmembrane</keyword>
<dbReference type="PANTHER" id="PTHR47349">
    <property type="entry name" value="CHROMOSOME 8, WHOLE GENOME SHOTGUN SEQUENCE"/>
    <property type="match status" value="1"/>
</dbReference>
<feature type="domain" description="YMC020W-like alpha/beta hydrolase" evidence="3">
    <location>
        <begin position="983"/>
        <end position="1186"/>
    </location>
</feature>
<protein>
    <recommendedName>
        <fullName evidence="3">YMC020W-like alpha/beta hydrolase domain-containing protein</fullName>
    </recommendedName>
</protein>
<evidence type="ECO:0000259" key="3">
    <source>
        <dbReference type="Pfam" id="PF26147"/>
    </source>
</evidence>
<dbReference type="Pfam" id="PF26147">
    <property type="entry name" value="AB_HYDROLASE_YMC0-YMC35"/>
    <property type="match status" value="2"/>
</dbReference>
<evidence type="ECO:0000313" key="5">
    <source>
        <dbReference type="Proteomes" id="UP000245609"/>
    </source>
</evidence>
<feature type="region of interest" description="Disordered" evidence="1">
    <location>
        <begin position="589"/>
        <end position="615"/>
    </location>
</feature>
<feature type="region of interest" description="Disordered" evidence="1">
    <location>
        <begin position="844"/>
        <end position="892"/>
    </location>
</feature>
<feature type="compositionally biased region" description="Polar residues" evidence="1">
    <location>
        <begin position="194"/>
        <end position="205"/>
    </location>
</feature>
<feature type="region of interest" description="Disordered" evidence="1">
    <location>
        <begin position="145"/>
        <end position="213"/>
    </location>
</feature>
<feature type="region of interest" description="Disordered" evidence="1">
    <location>
        <begin position="45"/>
        <end position="93"/>
    </location>
</feature>
<evidence type="ECO:0000256" key="2">
    <source>
        <dbReference type="SAM" id="Phobius"/>
    </source>
</evidence>
<feature type="transmembrane region" description="Helical" evidence="2">
    <location>
        <begin position="7"/>
        <end position="29"/>
    </location>
</feature>
<keyword evidence="5" id="KW-1185">Reference proteome</keyword>
<feature type="non-terminal residue" evidence="4">
    <location>
        <position position="1"/>
    </location>
</feature>